<feature type="region of interest" description="Disordered" evidence="5">
    <location>
        <begin position="1022"/>
        <end position="1053"/>
    </location>
</feature>
<evidence type="ECO:0000256" key="2">
    <source>
        <dbReference type="ARBA" id="ARBA00004613"/>
    </source>
</evidence>
<keyword evidence="8" id="KW-1185">Reference proteome</keyword>
<evidence type="ECO:0000256" key="3">
    <source>
        <dbReference type="ARBA" id="ARBA00022525"/>
    </source>
</evidence>
<comment type="cofactor">
    <cofactor evidence="1">
        <name>Ca(2+)</name>
        <dbReference type="ChEBI" id="CHEBI:29108"/>
    </cofactor>
</comment>
<dbReference type="EMBL" id="AOLV01000024">
    <property type="protein sequence ID" value="EPX84498.1"/>
    <property type="molecule type" value="Genomic_DNA"/>
</dbReference>
<dbReference type="AlphaFoldDB" id="S9QXX6"/>
<dbReference type="OrthoDB" id="733404at2"/>
<dbReference type="PATRIC" id="fig|1123069.3.peg.2152"/>
<dbReference type="InterPro" id="IPR034033">
    <property type="entry name" value="Serralysin-like"/>
</dbReference>
<dbReference type="Pfam" id="PF08548">
    <property type="entry name" value="Peptidase_M10_C"/>
    <property type="match status" value="1"/>
</dbReference>
<dbReference type="GO" id="GO:0008237">
    <property type="term" value="F:metallopeptidase activity"/>
    <property type="evidence" value="ECO:0007669"/>
    <property type="project" value="InterPro"/>
</dbReference>
<dbReference type="Pfam" id="PF00353">
    <property type="entry name" value="HemolysinCabind"/>
    <property type="match status" value="8"/>
</dbReference>
<evidence type="ECO:0000259" key="6">
    <source>
        <dbReference type="Pfam" id="PF08548"/>
    </source>
</evidence>
<organism evidence="7 8">
    <name type="scientific">Rubellimicrobium thermophilum DSM 16684</name>
    <dbReference type="NCBI Taxonomy" id="1123069"/>
    <lineage>
        <taxon>Bacteria</taxon>
        <taxon>Pseudomonadati</taxon>
        <taxon>Pseudomonadota</taxon>
        <taxon>Alphaproteobacteria</taxon>
        <taxon>Rhodobacterales</taxon>
        <taxon>Roseobacteraceae</taxon>
        <taxon>Rubellimicrobium</taxon>
    </lineage>
</organism>
<dbReference type="InterPro" id="IPR050557">
    <property type="entry name" value="RTX_toxin/Mannuronan_C5-epim"/>
</dbReference>
<dbReference type="Gene3D" id="3.40.390.10">
    <property type="entry name" value="Collagenase (Catalytic Domain)"/>
    <property type="match status" value="1"/>
</dbReference>
<feature type="region of interest" description="Disordered" evidence="5">
    <location>
        <begin position="1"/>
        <end position="46"/>
    </location>
</feature>
<gene>
    <name evidence="7" type="ORF">ruthe_02178</name>
</gene>
<accession>S9QXX6</accession>
<dbReference type="GO" id="GO:0005509">
    <property type="term" value="F:calcium ion binding"/>
    <property type="evidence" value="ECO:0007669"/>
    <property type="project" value="InterPro"/>
</dbReference>
<dbReference type="PRINTS" id="PR00313">
    <property type="entry name" value="CABNDNGRPT"/>
</dbReference>
<dbReference type="STRING" id="1123069.ruthe_02178"/>
<sequence length="1167" mass="119550">MAHDLTAFLGETAELNEEPPFPEIPEEPGDEPRDTPIGDAVEGGLGEESGLNAERAATVAAGADAALTDRLSDIAVEGFVSLSPFPLPVGGLGPVFALPEATTGVTGTVAPVADCGCPFCATLSDPTATPVGSDGPQHNGSGATATSVAASGNQGIDGLLSAVRWNNTLITYSDPDSRSDYQASHPEAFTNFSQVTAQQMIAVHFALNSAIYTQPSGAAGFGVEGFTNLAIDYAGSGVGTGTIRVANTSDPNTVGAAAYAYYPSSGVAGGDAFFGVGYRSPVAGNFDWFAVLHELGHSLGLKHGHETNVYGAMPSHLLGQEFSVMPYRSYVGSSGFANETWGFAQTFMMYDIAALQYMYGADYTTNSGNTVYTWSPTTGQTLVNGNVAINPGANRIFATIWDGGGIDTYDLSNYTTDLTLDLNPGGWSTFSSTQLAYLGNGNYARGNIANALLFNGDLRSIIENAIGGSGHDTIYGNQVANTLTGNGGDDTLYGHSGEDVLYGGAGNDSFDGGLFVDQIYGGAGDDIVSIFGSNFIDDIFGGIGVDTLSMSGYTWAAVNVNLDAGTYTTGGAEGAQTILGVETVIGTSLNDTMTGTWGTQTFYGGAGNDTFISLAGRYYDAVYGGTGTDTLSHAADSTAGSTFDFLNQIMITSFANSPTLAMQSIEIFYDSSGGNEIISAGNGNTLYGGGGDDVMRARFGAETFYGGAGWDILDLSFGNVQYIFDMATGVPSNWSTIERFEGFEEVWTGGANDTIWGTAGANIIRTGGGDDILYGGGGRDTLYGGDGSDLMVYVSGESYDDFYGGAGIDLVILQTFAFDPFIVDLAAGTYSNGTAFSAAIVGVENLETGDNGDTITGSRRANTIVANGGDDSVFGFGGADMILGGDGNDILEGGTARDILYGEAHSDSLYGGSNNDTLYGGADDDLLDGGAGADMMYGGLGDDTYYVNNGGDRVFESAGGGTDSIYAWVSYSLSALSPDVEHLTLLGAVSINGVGNALDNMITGNGADNRLNGLDGNDVLSGGAGNDTLNGGNGDDSLSGENGNDELLGGTGHDVLHGGAGDDSIDGGSGNDILTGAAGNDTLRGGSNSDTFVFSGNFGIDEILDFSISDPFEKIDLSGVAAITSFADLVSNHLTQGASGAVITANANTITLVGILASNLTANEFIF</sequence>
<dbReference type="RefSeq" id="WP_021098261.1">
    <property type="nucleotide sequence ID" value="NZ_KE557322.1"/>
</dbReference>
<comment type="caution">
    <text evidence="7">The sequence shown here is derived from an EMBL/GenBank/DDBJ whole genome shotgun (WGS) entry which is preliminary data.</text>
</comment>
<dbReference type="InterPro" id="IPR013858">
    <property type="entry name" value="Peptidase_M10B_C"/>
</dbReference>
<feature type="domain" description="Peptidase M10 serralysin C-terminal" evidence="6">
    <location>
        <begin position="361"/>
        <end position="510"/>
    </location>
</feature>
<dbReference type="InterPro" id="IPR024079">
    <property type="entry name" value="MetalloPept_cat_dom_sf"/>
</dbReference>
<evidence type="ECO:0000256" key="1">
    <source>
        <dbReference type="ARBA" id="ARBA00001913"/>
    </source>
</evidence>
<dbReference type="Gene3D" id="2.150.10.10">
    <property type="entry name" value="Serralysin-like metalloprotease, C-terminal"/>
    <property type="match status" value="7"/>
</dbReference>
<reference evidence="7 8" key="1">
    <citation type="journal article" date="2013" name="Stand. Genomic Sci.">
        <title>Genome sequence of the reddish-pigmented Rubellimicrobium thermophilum type strain (DSM 16684(T)), a member of the Roseobacter clade.</title>
        <authorList>
            <person name="Fiebig A."/>
            <person name="Riedel T."/>
            <person name="Gronow S."/>
            <person name="Petersen J."/>
            <person name="Klenk H.P."/>
            <person name="Goker M."/>
        </authorList>
    </citation>
    <scope>NUCLEOTIDE SEQUENCE [LARGE SCALE GENOMIC DNA]</scope>
    <source>
        <strain evidence="7 8">DSM 16684</strain>
    </source>
</reference>
<evidence type="ECO:0000313" key="8">
    <source>
        <dbReference type="Proteomes" id="UP000015346"/>
    </source>
</evidence>
<keyword evidence="4" id="KW-0677">Repeat</keyword>
<evidence type="ECO:0000313" key="7">
    <source>
        <dbReference type="EMBL" id="EPX84498.1"/>
    </source>
</evidence>
<dbReference type="GO" id="GO:0005615">
    <property type="term" value="C:extracellular space"/>
    <property type="evidence" value="ECO:0007669"/>
    <property type="project" value="InterPro"/>
</dbReference>
<dbReference type="PANTHER" id="PTHR38340:SF1">
    <property type="entry name" value="S-LAYER PROTEIN"/>
    <property type="match status" value="1"/>
</dbReference>
<protein>
    <submittedName>
        <fullName evidence="7">RTX toxins/related Ca2+-binding protein</fullName>
    </submittedName>
</protein>
<evidence type="ECO:0000256" key="5">
    <source>
        <dbReference type="SAM" id="MobiDB-lite"/>
    </source>
</evidence>
<dbReference type="CDD" id="cd04277">
    <property type="entry name" value="ZnMc_serralysin_like"/>
    <property type="match status" value="1"/>
</dbReference>
<dbReference type="InterPro" id="IPR011049">
    <property type="entry name" value="Serralysin-like_metalloprot_C"/>
</dbReference>
<dbReference type="PANTHER" id="PTHR38340">
    <property type="entry name" value="S-LAYER PROTEIN"/>
    <property type="match status" value="1"/>
</dbReference>
<name>S9QXX6_9RHOB</name>
<keyword evidence="3" id="KW-0964">Secreted</keyword>
<dbReference type="SUPFAM" id="SSF51120">
    <property type="entry name" value="beta-Roll"/>
    <property type="match status" value="5"/>
</dbReference>
<proteinExistence type="predicted"/>
<dbReference type="PROSITE" id="PS00330">
    <property type="entry name" value="HEMOLYSIN_CALCIUM"/>
    <property type="match status" value="5"/>
</dbReference>
<dbReference type="HOGENOM" id="CLU_260767_0_0_5"/>
<dbReference type="Proteomes" id="UP000015346">
    <property type="component" value="Unassembled WGS sequence"/>
</dbReference>
<dbReference type="InterPro" id="IPR001343">
    <property type="entry name" value="Hemolysn_Ca-bd"/>
</dbReference>
<comment type="subcellular location">
    <subcellularLocation>
        <location evidence="2">Secreted</location>
    </subcellularLocation>
</comment>
<evidence type="ECO:0000256" key="4">
    <source>
        <dbReference type="ARBA" id="ARBA00022737"/>
    </source>
</evidence>
<dbReference type="SUPFAM" id="SSF55486">
    <property type="entry name" value="Metalloproteases ('zincins'), catalytic domain"/>
    <property type="match status" value="1"/>
</dbReference>
<dbReference type="InterPro" id="IPR018511">
    <property type="entry name" value="Hemolysin-typ_Ca-bd_CS"/>
</dbReference>